<keyword evidence="7" id="KW-0539">Nucleus</keyword>
<gene>
    <name evidence="11" type="ORF">H1R20_g5901</name>
</gene>
<dbReference type="GO" id="GO:0005730">
    <property type="term" value="C:nucleolus"/>
    <property type="evidence" value="ECO:0007669"/>
    <property type="project" value="UniProtKB-SubCell"/>
</dbReference>
<keyword evidence="8" id="KW-0687">Ribonucleoprotein</keyword>
<evidence type="ECO:0000256" key="3">
    <source>
        <dbReference type="ARBA" id="ARBA00009352"/>
    </source>
</evidence>
<organism evidence="11 12">
    <name type="scientific">Candolleomyces eurysporus</name>
    <dbReference type="NCBI Taxonomy" id="2828524"/>
    <lineage>
        <taxon>Eukaryota</taxon>
        <taxon>Fungi</taxon>
        <taxon>Dikarya</taxon>
        <taxon>Basidiomycota</taxon>
        <taxon>Agaricomycotina</taxon>
        <taxon>Agaricomycetes</taxon>
        <taxon>Agaricomycetidae</taxon>
        <taxon>Agaricales</taxon>
        <taxon>Agaricineae</taxon>
        <taxon>Psathyrellaceae</taxon>
        <taxon>Candolleomyces</taxon>
    </lineage>
</organism>
<feature type="compositionally biased region" description="Basic and acidic residues" evidence="10">
    <location>
        <begin position="593"/>
        <end position="613"/>
    </location>
</feature>
<dbReference type="Proteomes" id="UP001140091">
    <property type="component" value="Unassembled WGS sequence"/>
</dbReference>
<dbReference type="InterPro" id="IPR026258">
    <property type="entry name" value="SRP68"/>
</dbReference>
<dbReference type="CDD" id="cd15481">
    <property type="entry name" value="SRP68-RBD"/>
    <property type="match status" value="1"/>
</dbReference>
<dbReference type="GO" id="GO:0006614">
    <property type="term" value="P:SRP-dependent cotranslational protein targeting to membrane"/>
    <property type="evidence" value="ECO:0007669"/>
    <property type="project" value="InterPro"/>
</dbReference>
<dbReference type="GO" id="GO:0030942">
    <property type="term" value="F:endoplasmic reticulum signal peptide binding"/>
    <property type="evidence" value="ECO:0007669"/>
    <property type="project" value="InterPro"/>
</dbReference>
<evidence type="ECO:0000313" key="12">
    <source>
        <dbReference type="Proteomes" id="UP001140091"/>
    </source>
</evidence>
<protein>
    <recommendedName>
        <fullName evidence="9">Signal recognition particle subunit SRP68</fullName>
    </recommendedName>
</protein>
<evidence type="ECO:0000313" key="11">
    <source>
        <dbReference type="EMBL" id="KAJ2931133.1"/>
    </source>
</evidence>
<keyword evidence="5" id="KW-0694">RNA-binding</keyword>
<comment type="subcellular location">
    <subcellularLocation>
        <location evidence="1">Cytoplasm</location>
    </subcellularLocation>
    <subcellularLocation>
        <location evidence="2">Nucleus</location>
        <location evidence="2">Nucleolus</location>
    </subcellularLocation>
</comment>
<dbReference type="AlphaFoldDB" id="A0A9W8MJB1"/>
<proteinExistence type="inferred from homology"/>
<evidence type="ECO:0000256" key="8">
    <source>
        <dbReference type="ARBA" id="ARBA00023274"/>
    </source>
</evidence>
<dbReference type="Gene3D" id="1.10.3450.40">
    <property type="entry name" value="Signal recognition particle, SRP68 subunit, RNA-binding domain"/>
    <property type="match status" value="1"/>
</dbReference>
<feature type="compositionally biased region" description="Pro residues" evidence="10">
    <location>
        <begin position="564"/>
        <end position="582"/>
    </location>
</feature>
<dbReference type="InterPro" id="IPR034652">
    <property type="entry name" value="SRP68-RBD"/>
</dbReference>
<comment type="caution">
    <text evidence="11">The sequence shown here is derived from an EMBL/GenBank/DDBJ whole genome shotgun (WGS) entry which is preliminary data.</text>
</comment>
<keyword evidence="4" id="KW-0963">Cytoplasm</keyword>
<evidence type="ECO:0000256" key="10">
    <source>
        <dbReference type="SAM" id="MobiDB-lite"/>
    </source>
</evidence>
<dbReference type="OrthoDB" id="10255118at2759"/>
<evidence type="ECO:0000256" key="6">
    <source>
        <dbReference type="ARBA" id="ARBA00023135"/>
    </source>
</evidence>
<comment type="similarity">
    <text evidence="3">Belongs to the SRP68 family.</text>
</comment>
<evidence type="ECO:0000256" key="1">
    <source>
        <dbReference type="ARBA" id="ARBA00004496"/>
    </source>
</evidence>
<dbReference type="Pfam" id="PF16969">
    <property type="entry name" value="SRP68"/>
    <property type="match status" value="1"/>
</dbReference>
<dbReference type="PANTHER" id="PTHR12860">
    <property type="entry name" value="SIGNAL RECOGNITION PARTICLE 68 KDA PROTEIN"/>
    <property type="match status" value="1"/>
</dbReference>
<dbReference type="GO" id="GO:0005786">
    <property type="term" value="C:signal recognition particle, endoplasmic reticulum targeting"/>
    <property type="evidence" value="ECO:0007669"/>
    <property type="project" value="UniProtKB-KW"/>
</dbReference>
<evidence type="ECO:0000256" key="5">
    <source>
        <dbReference type="ARBA" id="ARBA00022884"/>
    </source>
</evidence>
<evidence type="ECO:0000256" key="9">
    <source>
        <dbReference type="ARBA" id="ARBA00029498"/>
    </source>
</evidence>
<evidence type="ECO:0000256" key="2">
    <source>
        <dbReference type="ARBA" id="ARBA00004604"/>
    </source>
</evidence>
<evidence type="ECO:0000256" key="4">
    <source>
        <dbReference type="ARBA" id="ARBA00022490"/>
    </source>
</evidence>
<reference evidence="11" key="1">
    <citation type="submission" date="2022-06" db="EMBL/GenBank/DDBJ databases">
        <title>Genome Sequence of Candolleomyces eurysporus.</title>
        <authorList>
            <person name="Buettner E."/>
        </authorList>
    </citation>
    <scope>NUCLEOTIDE SEQUENCE</scope>
    <source>
        <strain evidence="11">VTCC 930004</strain>
    </source>
</reference>
<dbReference type="PANTHER" id="PTHR12860:SF0">
    <property type="entry name" value="SIGNAL RECOGNITION PARTICLE SUBUNIT SRP68"/>
    <property type="match status" value="1"/>
</dbReference>
<dbReference type="EMBL" id="JANBPK010000810">
    <property type="protein sequence ID" value="KAJ2931133.1"/>
    <property type="molecule type" value="Genomic_DNA"/>
</dbReference>
<keyword evidence="12" id="KW-1185">Reference proteome</keyword>
<feature type="non-terminal residue" evidence="11">
    <location>
        <position position="1"/>
    </location>
</feature>
<dbReference type="InterPro" id="IPR038253">
    <property type="entry name" value="SRP68_N_sf"/>
</dbReference>
<dbReference type="GO" id="GO:0008312">
    <property type="term" value="F:7S RNA binding"/>
    <property type="evidence" value="ECO:0007669"/>
    <property type="project" value="InterPro"/>
</dbReference>
<dbReference type="GO" id="GO:0005047">
    <property type="term" value="F:signal recognition particle binding"/>
    <property type="evidence" value="ECO:0007669"/>
    <property type="project" value="InterPro"/>
</dbReference>
<keyword evidence="6" id="KW-0733">Signal recognition particle</keyword>
<sequence>MSEKPAIVFRALQVANEHRNAYGLRYNDYQRYRKHCANRTHRLRSSLKITHGKGRNFQKLPTLTTENLKEGHLQLLLFETERAWAYAQELNTSSLQPANDEKAGTLRHSATGRFRRAVNWSTQLLSHCQALYAQGSLSAENLIQATIYTVIVNGRFLRYRDEFEDALVQLSVARSLLDELAGAATTSRDQALAVLFSDEIGPEIRHCAHELGHAKAYDIDGIVAQLGSNQKNAIVENYDTLVAQLKSQGEKAAHGESRKKLKELIWEGQPVPVRNPELVDVLLKVQDGEARLAEAQGQAAARSKKGIAAYDATLLALSDAEELARKLAEAHQLTSSSGTSASGGRDIHFVYAYIVYQLLRYRIQRDLLLISALLGSQPESSKSATKPVVGQSEAVDSRLYPAVVKLLDTILQSLNQMRTLSVVDDNPDLASAVDARVSFTKARRCVYLARCYVPVKKYAEALTLLQHANIHIRETASHLSLTNTDNITDAHPEFFPIEANDTKEVETTISTDGTRYKRDWFAYNGGSVTQDPKGYKKPLFFDIALNYVELDMDRLLERAGKAPEAPPPAAPVPVAAPKPRPAQPQAVKAEVATQEKKPAVQQKAKVEQAEARPETPQPPAPSKGGLSTLLGGWWGRS</sequence>
<name>A0A9W8MJB1_9AGAR</name>
<accession>A0A9W8MJB1</accession>
<feature type="region of interest" description="Disordered" evidence="10">
    <location>
        <begin position="561"/>
        <end position="637"/>
    </location>
</feature>
<dbReference type="PIRSF" id="PIRSF038995">
    <property type="entry name" value="SRP68"/>
    <property type="match status" value="1"/>
</dbReference>
<evidence type="ECO:0000256" key="7">
    <source>
        <dbReference type="ARBA" id="ARBA00023242"/>
    </source>
</evidence>